<protein>
    <recommendedName>
        <fullName evidence="3">Luciferase-like domain-containing protein</fullName>
    </recommendedName>
</protein>
<organism evidence="4">
    <name type="scientific">marine metagenome</name>
    <dbReference type="NCBI Taxonomy" id="408172"/>
    <lineage>
        <taxon>unclassified sequences</taxon>
        <taxon>metagenomes</taxon>
        <taxon>ecological metagenomes</taxon>
    </lineage>
</organism>
<dbReference type="SUPFAM" id="SSF51679">
    <property type="entry name" value="Bacterial luciferase-like"/>
    <property type="match status" value="1"/>
</dbReference>
<dbReference type="EMBL" id="UINC01002789">
    <property type="protein sequence ID" value="SVA00320.1"/>
    <property type="molecule type" value="Genomic_DNA"/>
</dbReference>
<dbReference type="PANTHER" id="PTHR30137">
    <property type="entry name" value="LUCIFERASE-LIKE MONOOXYGENASE"/>
    <property type="match status" value="1"/>
</dbReference>
<gene>
    <name evidence="4" type="ORF">METZ01_LOCUS53174</name>
</gene>
<accession>A0A381S8A8</accession>
<sequence length="381" mass="42785">MELYAFHLMPYPNIDPKVREKYSSAWVVYPNSEYDPVLGQQLYGEYLDQLAFADTIGFDAVVVNEHHQNAYGLMPSPNIMAAALIDRTQNAKIAILGNGIALRDNPLRVAEEVAMLDVMSGGRVLSGFVRGIGAEYHSMGLDPTRSRSRFFEAHDLIVKAWTEPGPFSWDGENYQFRYVNVWPRPLQQPHPPIIVPSQGSAETLKWGAEHRYPLVCTFVPMERLKQFYDRYRQYASEDFGYEAGPEQFGFTSIVYVHPDGEEAAAAEIEPHIRYFKERAFTLPLPTFFPPGYTAPESYKTRIEIARELAASGGPTLTAGEPLIGSPEQIGERLEKNLAACGAGTLMAQFQVGDMPHDKVMRSMELFGSEVMPYLSRNKVVS</sequence>
<evidence type="ECO:0000256" key="1">
    <source>
        <dbReference type="ARBA" id="ARBA00023002"/>
    </source>
</evidence>
<reference evidence="4" key="1">
    <citation type="submission" date="2018-05" db="EMBL/GenBank/DDBJ databases">
        <authorList>
            <person name="Lanie J.A."/>
            <person name="Ng W.-L."/>
            <person name="Kazmierczak K.M."/>
            <person name="Andrzejewski T.M."/>
            <person name="Davidsen T.M."/>
            <person name="Wayne K.J."/>
            <person name="Tettelin H."/>
            <person name="Glass J.I."/>
            <person name="Rusch D."/>
            <person name="Podicherti R."/>
            <person name="Tsui H.-C.T."/>
            <person name="Winkler M.E."/>
        </authorList>
    </citation>
    <scope>NUCLEOTIDE SEQUENCE</scope>
</reference>
<dbReference type="Pfam" id="PF00296">
    <property type="entry name" value="Bac_luciferase"/>
    <property type="match status" value="1"/>
</dbReference>
<dbReference type="InterPro" id="IPR036661">
    <property type="entry name" value="Luciferase-like_sf"/>
</dbReference>
<dbReference type="PANTHER" id="PTHR30137:SF8">
    <property type="entry name" value="BLR5498 PROTEIN"/>
    <property type="match status" value="1"/>
</dbReference>
<dbReference type="GO" id="GO:0005829">
    <property type="term" value="C:cytosol"/>
    <property type="evidence" value="ECO:0007669"/>
    <property type="project" value="TreeGrafter"/>
</dbReference>
<dbReference type="InterPro" id="IPR011251">
    <property type="entry name" value="Luciferase-like_dom"/>
</dbReference>
<dbReference type="InterPro" id="IPR050766">
    <property type="entry name" value="Bact_Lucif_Oxidored"/>
</dbReference>
<evidence type="ECO:0000259" key="3">
    <source>
        <dbReference type="Pfam" id="PF00296"/>
    </source>
</evidence>
<dbReference type="AlphaFoldDB" id="A0A381S8A8"/>
<keyword evidence="2" id="KW-0503">Monooxygenase</keyword>
<dbReference type="Gene3D" id="3.20.20.30">
    <property type="entry name" value="Luciferase-like domain"/>
    <property type="match status" value="1"/>
</dbReference>
<name>A0A381S8A8_9ZZZZ</name>
<evidence type="ECO:0000313" key="4">
    <source>
        <dbReference type="EMBL" id="SVA00320.1"/>
    </source>
</evidence>
<feature type="domain" description="Luciferase-like" evidence="3">
    <location>
        <begin position="41"/>
        <end position="337"/>
    </location>
</feature>
<dbReference type="GO" id="GO:0004497">
    <property type="term" value="F:monooxygenase activity"/>
    <property type="evidence" value="ECO:0007669"/>
    <property type="project" value="UniProtKB-KW"/>
</dbReference>
<proteinExistence type="predicted"/>
<evidence type="ECO:0000256" key="2">
    <source>
        <dbReference type="ARBA" id="ARBA00023033"/>
    </source>
</evidence>
<keyword evidence="1" id="KW-0560">Oxidoreductase</keyword>
<dbReference type="GO" id="GO:0016705">
    <property type="term" value="F:oxidoreductase activity, acting on paired donors, with incorporation or reduction of molecular oxygen"/>
    <property type="evidence" value="ECO:0007669"/>
    <property type="project" value="InterPro"/>
</dbReference>